<feature type="non-terminal residue" evidence="1">
    <location>
        <position position="1"/>
    </location>
</feature>
<proteinExistence type="predicted"/>
<sequence>TSINHVRKTLVQCLSSCTVVVDPASIKTPRIKRTLRGRRQTAGYQELDPDFEALD</sequence>
<evidence type="ECO:0000313" key="2">
    <source>
        <dbReference type="Proteomes" id="UP000708208"/>
    </source>
</evidence>
<gene>
    <name evidence="1" type="ORF">AFUS01_LOCUS6734</name>
</gene>
<name>A0A8J2NWM7_9HEXA</name>
<evidence type="ECO:0000313" key="1">
    <source>
        <dbReference type="EMBL" id="CAG7717270.1"/>
    </source>
</evidence>
<accession>A0A8J2NWM7</accession>
<dbReference type="EMBL" id="CAJVCH010044331">
    <property type="protein sequence ID" value="CAG7717270.1"/>
    <property type="molecule type" value="Genomic_DNA"/>
</dbReference>
<keyword evidence="2" id="KW-1185">Reference proteome</keyword>
<dbReference type="Proteomes" id="UP000708208">
    <property type="component" value="Unassembled WGS sequence"/>
</dbReference>
<dbReference type="AlphaFoldDB" id="A0A8J2NWM7"/>
<dbReference type="OrthoDB" id="8113227at2759"/>
<comment type="caution">
    <text evidence="1">The sequence shown here is derived from an EMBL/GenBank/DDBJ whole genome shotgun (WGS) entry which is preliminary data.</text>
</comment>
<protein>
    <submittedName>
        <fullName evidence="1">Uncharacterized protein</fullName>
    </submittedName>
</protein>
<feature type="non-terminal residue" evidence="1">
    <location>
        <position position="55"/>
    </location>
</feature>
<reference evidence="1" key="1">
    <citation type="submission" date="2021-06" db="EMBL/GenBank/DDBJ databases">
        <authorList>
            <person name="Hodson N. C."/>
            <person name="Mongue J. A."/>
            <person name="Jaron S. K."/>
        </authorList>
    </citation>
    <scope>NUCLEOTIDE SEQUENCE</scope>
</reference>
<organism evidence="1 2">
    <name type="scientific">Allacma fusca</name>
    <dbReference type="NCBI Taxonomy" id="39272"/>
    <lineage>
        <taxon>Eukaryota</taxon>
        <taxon>Metazoa</taxon>
        <taxon>Ecdysozoa</taxon>
        <taxon>Arthropoda</taxon>
        <taxon>Hexapoda</taxon>
        <taxon>Collembola</taxon>
        <taxon>Symphypleona</taxon>
        <taxon>Sminthuridae</taxon>
        <taxon>Allacma</taxon>
    </lineage>
</organism>